<dbReference type="PANTHER" id="PTHR15032:SF4">
    <property type="entry name" value="N-ACYL-PHOSPHATIDYLETHANOLAMINE-HYDROLYZING PHOSPHOLIPASE D"/>
    <property type="match status" value="1"/>
</dbReference>
<dbReference type="Gene3D" id="3.60.15.10">
    <property type="entry name" value="Ribonuclease Z/Hydroxyacylglutathione hydrolase-like"/>
    <property type="match status" value="1"/>
</dbReference>
<dbReference type="SUPFAM" id="SSF56281">
    <property type="entry name" value="Metallo-hydrolase/oxidoreductase"/>
    <property type="match status" value="1"/>
</dbReference>
<dbReference type="Proteomes" id="UP000033651">
    <property type="component" value="Unassembled WGS sequence"/>
</dbReference>
<reference evidence="2 3" key="1">
    <citation type="submission" date="2015-03" db="EMBL/GenBank/DDBJ databases">
        <title>Draft genome sequence of Luteibacter yeojuensis strain SU11.</title>
        <authorList>
            <person name="Sulaiman J."/>
            <person name="Priya K."/>
            <person name="Chan K.-G."/>
        </authorList>
    </citation>
    <scope>NUCLEOTIDE SEQUENCE [LARGE SCALE GENOMIC DNA]</scope>
    <source>
        <strain evidence="2 3">SU11</strain>
    </source>
</reference>
<dbReference type="InterPro" id="IPR036866">
    <property type="entry name" value="RibonucZ/Hydroxyglut_hydro"/>
</dbReference>
<dbReference type="InterPro" id="IPR001279">
    <property type="entry name" value="Metallo-B-lactamas"/>
</dbReference>
<comment type="caution">
    <text evidence="2">The sequence shown here is derived from an EMBL/GenBank/DDBJ whole genome shotgun (WGS) entry which is preliminary data.</text>
</comment>
<dbReference type="EMBL" id="JZRB01000023">
    <property type="protein sequence ID" value="KJV33191.1"/>
    <property type="molecule type" value="Genomic_DNA"/>
</dbReference>
<dbReference type="AlphaFoldDB" id="A0A0F3KPV1"/>
<proteinExistence type="predicted"/>
<dbReference type="Pfam" id="PF12706">
    <property type="entry name" value="Lactamase_B_2"/>
    <property type="match status" value="1"/>
</dbReference>
<dbReference type="GO" id="GO:0005737">
    <property type="term" value="C:cytoplasm"/>
    <property type="evidence" value="ECO:0007669"/>
    <property type="project" value="TreeGrafter"/>
</dbReference>
<dbReference type="PANTHER" id="PTHR15032">
    <property type="entry name" value="N-ACYL-PHOSPHATIDYLETHANOLAMINE-HYDROLYZING PHOSPHOLIPASE D"/>
    <property type="match status" value="1"/>
</dbReference>
<dbReference type="CDD" id="cd16283">
    <property type="entry name" value="RomA-like_MBL-fold"/>
    <property type="match status" value="1"/>
</dbReference>
<evidence type="ECO:0000313" key="2">
    <source>
        <dbReference type="EMBL" id="KJV33191.1"/>
    </source>
</evidence>
<protein>
    <submittedName>
        <fullName evidence="2">Beta-lactamase</fullName>
    </submittedName>
</protein>
<evidence type="ECO:0000313" key="3">
    <source>
        <dbReference type="Proteomes" id="UP000033651"/>
    </source>
</evidence>
<dbReference type="PATRIC" id="fig|345309.4.peg.1682"/>
<feature type="domain" description="Metallo-beta-lactamase" evidence="1">
    <location>
        <begin position="90"/>
        <end position="286"/>
    </location>
</feature>
<keyword evidence="3" id="KW-1185">Reference proteome</keyword>
<dbReference type="RefSeq" id="WP_045829765.1">
    <property type="nucleotide sequence ID" value="NZ_JZRB01000023.1"/>
</dbReference>
<sequence>MAWTNPYFDASKAHHARDGFRNLEPETREPGGLKRWRRERKEQQLPRPPAEGYEAFTRRWWQPADFAGTGDAAWWLGHATTLVRRQGLTVITDPVLGKRASPLSFAGPLRRTPTPVEAAALPRIDVVVISHNHYDHLDRASVHAIARRFPKAVFLVPLGLKRWFDKERIGNVRELDWWASTEVGGATFTFVPARHWSARSLWDRNRSLWGGWVMAQGGFRFWFAGDTGYSENLAEIGRRAGPIDLAAIPIGAYAPRWFMHGQHVDPAQAVQLHREVGVGRSIAIHWGVFELADDQLDEPPRLLGEALAAQGMQPSEFMLLNIGGRIAL</sequence>
<dbReference type="OrthoDB" id="9805728at2"/>
<organism evidence="2 3">
    <name type="scientific">Luteibacter yeojuensis</name>
    <dbReference type="NCBI Taxonomy" id="345309"/>
    <lineage>
        <taxon>Bacteria</taxon>
        <taxon>Pseudomonadati</taxon>
        <taxon>Pseudomonadota</taxon>
        <taxon>Gammaproteobacteria</taxon>
        <taxon>Lysobacterales</taxon>
        <taxon>Rhodanobacteraceae</taxon>
        <taxon>Luteibacter</taxon>
    </lineage>
</organism>
<accession>A0A0F3KPV1</accession>
<name>A0A0F3KPV1_9GAMM</name>
<gene>
    <name evidence="2" type="ORF">VI08_11670</name>
</gene>
<evidence type="ECO:0000259" key="1">
    <source>
        <dbReference type="Pfam" id="PF12706"/>
    </source>
</evidence>